<dbReference type="Pfam" id="PF00501">
    <property type="entry name" value="AMP-binding"/>
    <property type="match status" value="2"/>
</dbReference>
<gene>
    <name evidence="4" type="ORF">E1212_05675</name>
</gene>
<keyword evidence="2" id="KW-1133">Transmembrane helix</keyword>
<dbReference type="InterPro" id="IPR002656">
    <property type="entry name" value="Acyl_transf_3_dom"/>
</dbReference>
<proteinExistence type="predicted"/>
<dbReference type="Gene3D" id="1.10.1200.10">
    <property type="entry name" value="ACP-like"/>
    <property type="match status" value="1"/>
</dbReference>
<evidence type="ECO:0000313" key="4">
    <source>
        <dbReference type="EMBL" id="TDC53400.1"/>
    </source>
</evidence>
<feature type="transmembrane region" description="Helical" evidence="2">
    <location>
        <begin position="618"/>
        <end position="640"/>
    </location>
</feature>
<feature type="region of interest" description="Disordered" evidence="1">
    <location>
        <begin position="848"/>
        <end position="887"/>
    </location>
</feature>
<keyword evidence="2" id="KW-0472">Membrane</keyword>
<name>A0A4R4RTT1_9ACTN</name>
<feature type="transmembrane region" description="Helical" evidence="2">
    <location>
        <begin position="691"/>
        <end position="708"/>
    </location>
</feature>
<dbReference type="InterPro" id="IPR000873">
    <property type="entry name" value="AMP-dep_synth/lig_dom"/>
</dbReference>
<dbReference type="InterPro" id="IPR045851">
    <property type="entry name" value="AMP-bd_C_sf"/>
</dbReference>
<feature type="transmembrane region" description="Helical" evidence="2">
    <location>
        <begin position="714"/>
        <end position="731"/>
    </location>
</feature>
<keyword evidence="2" id="KW-0812">Transmembrane</keyword>
<feature type="domain" description="Carrier" evidence="3">
    <location>
        <begin position="477"/>
        <end position="552"/>
    </location>
</feature>
<dbReference type="GO" id="GO:0016747">
    <property type="term" value="F:acyltransferase activity, transferring groups other than amino-acyl groups"/>
    <property type="evidence" value="ECO:0007669"/>
    <property type="project" value="InterPro"/>
</dbReference>
<keyword evidence="5" id="KW-1185">Reference proteome</keyword>
<dbReference type="InterPro" id="IPR020845">
    <property type="entry name" value="AMP-binding_CS"/>
</dbReference>
<feature type="transmembrane region" description="Helical" evidence="2">
    <location>
        <begin position="811"/>
        <end position="831"/>
    </location>
</feature>
<dbReference type="SUPFAM" id="SSF56801">
    <property type="entry name" value="Acetyl-CoA synthetase-like"/>
    <property type="match status" value="1"/>
</dbReference>
<dbReference type="Pfam" id="PF00550">
    <property type="entry name" value="PP-binding"/>
    <property type="match status" value="1"/>
</dbReference>
<dbReference type="EMBL" id="SMKL01000009">
    <property type="protein sequence ID" value="TDC53400.1"/>
    <property type="molecule type" value="Genomic_DNA"/>
</dbReference>
<dbReference type="AlphaFoldDB" id="A0A4R4RTT1"/>
<reference evidence="4 5" key="1">
    <citation type="submission" date="2019-02" db="EMBL/GenBank/DDBJ databases">
        <title>Draft genome sequences of novel Actinobacteria.</title>
        <authorList>
            <person name="Sahin N."/>
            <person name="Ay H."/>
            <person name="Saygin H."/>
        </authorList>
    </citation>
    <scope>NUCLEOTIDE SEQUENCE [LARGE SCALE GENOMIC DNA]</scope>
    <source>
        <strain evidence="4 5">KC603</strain>
    </source>
</reference>
<dbReference type="OrthoDB" id="8445630at2"/>
<dbReference type="InterPro" id="IPR050237">
    <property type="entry name" value="ATP-dep_AMP-bd_enzyme"/>
</dbReference>
<accession>A0A4R4RTT1</accession>
<dbReference type="SUPFAM" id="SSF47336">
    <property type="entry name" value="ACP-like"/>
    <property type="match status" value="1"/>
</dbReference>
<dbReference type="InterPro" id="IPR036736">
    <property type="entry name" value="ACP-like_sf"/>
</dbReference>
<feature type="transmembrane region" description="Helical" evidence="2">
    <location>
        <begin position="660"/>
        <end position="679"/>
    </location>
</feature>
<feature type="transmembrane region" description="Helical" evidence="2">
    <location>
        <begin position="566"/>
        <end position="597"/>
    </location>
</feature>
<dbReference type="PANTHER" id="PTHR43767:SF10">
    <property type="entry name" value="SURFACTIN SYNTHASE SUBUNIT 1"/>
    <property type="match status" value="1"/>
</dbReference>
<evidence type="ECO:0000259" key="3">
    <source>
        <dbReference type="PROSITE" id="PS50075"/>
    </source>
</evidence>
<dbReference type="Proteomes" id="UP000295621">
    <property type="component" value="Unassembled WGS sequence"/>
</dbReference>
<organism evidence="4 5">
    <name type="scientific">Jiangella ureilytica</name>
    <dbReference type="NCBI Taxonomy" id="2530374"/>
    <lineage>
        <taxon>Bacteria</taxon>
        <taxon>Bacillati</taxon>
        <taxon>Actinomycetota</taxon>
        <taxon>Actinomycetes</taxon>
        <taxon>Jiangellales</taxon>
        <taxon>Jiangellaceae</taxon>
        <taxon>Jiangella</taxon>
    </lineage>
</organism>
<evidence type="ECO:0000256" key="1">
    <source>
        <dbReference type="SAM" id="MobiDB-lite"/>
    </source>
</evidence>
<dbReference type="PROSITE" id="PS00455">
    <property type="entry name" value="AMP_BINDING"/>
    <property type="match status" value="1"/>
</dbReference>
<dbReference type="PROSITE" id="PS50075">
    <property type="entry name" value="CARRIER"/>
    <property type="match status" value="1"/>
</dbReference>
<comment type="caution">
    <text evidence="4">The sequence shown here is derived from an EMBL/GenBank/DDBJ whole genome shotgun (WGS) entry which is preliminary data.</text>
</comment>
<dbReference type="Gene3D" id="3.30.300.30">
    <property type="match status" value="1"/>
</dbReference>
<protein>
    <submittedName>
        <fullName evidence="4">AMP-dependent synthetase</fullName>
    </submittedName>
</protein>
<dbReference type="Pfam" id="PF01757">
    <property type="entry name" value="Acyl_transf_3"/>
    <property type="match status" value="1"/>
</dbReference>
<dbReference type="PANTHER" id="PTHR43767">
    <property type="entry name" value="LONG-CHAIN-FATTY-ACID--COA LIGASE"/>
    <property type="match status" value="1"/>
</dbReference>
<dbReference type="Gene3D" id="3.40.50.12780">
    <property type="entry name" value="N-terminal domain of ligase-like"/>
    <property type="match status" value="1"/>
</dbReference>
<evidence type="ECO:0000313" key="5">
    <source>
        <dbReference type="Proteomes" id="UP000295621"/>
    </source>
</evidence>
<sequence>MTVVSPLPRGPVTAPDAAVPFARDLARHGNRLAVVAGDDRWTYRELAQRVDAAAARLGAGRKLVLVSGANDAEQLVTYLAALAAGHVALLVPPAQAGAVAAAYDPDVVLLPGGELEVRRPASAHELHPDLALLMPTSGSTGSPKLARLSHENVQANAESIVAYLGVRDTDRAVTTLPMHYVYGLSVVNTHLLRGAAVVLSNLSVADACFWDLFRAEGGTSLAGVPHTFDLLDRVGFASMRLPRLRYVTQAGGRLDPARVGRYAELGRRAGWDFVVMYGQTEATARMAYLPPRLAAAHPATVGVPIPGGSFVIEPAPEAVSPDVGELVYHGPNVMLGYASSPADLGLGRTVTALRTGDLARRTAEGLYEIVGRRSRFVKIAGLRVDLDHLETALTRPGVAVRCTGTDGELLVAVSGPSADAEATAVRHEVASRLGLPARAVTVAAVADVPRLANGKVDYPALRELVSAAPGAAPPSAGTDATTPERLRALYAELLGRPDATLDSTFVGLGGDSLSYVEVSIRLEDELGAVPANWHVTPIRELAAARATAAPGRWRVRRLETSAALRALAIVCVVGTHAGLFTLLGGAHVLVAVAGFNFARFRLTAAGRATRLRRQAVGIARIAVPSVLWIGGVVLLTDQYGPLNVLLLNGLLGPPSWTSDWHFWFVEVLVYILVVLAALLAVPSVDRLERRFPVAFPVVLLGFGLLGRYEVVDLGVPHTMPVFWLFAFGWAAARASRPWQRLGLTAVLAATVPGFFGNSVREAAILGGVALLMWAATVPCPAPLHRVVSVLASSSLYIYLTHWQVYPHLDGIHPALAVTASVAAGIAAWLLAARVTALVSGLGARQGAARAASGTAPDRARGARPPADPSAGTADPHDPPAGRGCRSR</sequence>
<feature type="transmembrane region" description="Helical" evidence="2">
    <location>
        <begin position="762"/>
        <end position="779"/>
    </location>
</feature>
<evidence type="ECO:0000256" key="2">
    <source>
        <dbReference type="SAM" id="Phobius"/>
    </source>
</evidence>
<dbReference type="InterPro" id="IPR009081">
    <property type="entry name" value="PP-bd_ACP"/>
</dbReference>
<feature type="compositionally biased region" description="Low complexity" evidence="1">
    <location>
        <begin position="848"/>
        <end position="871"/>
    </location>
</feature>
<dbReference type="InterPro" id="IPR042099">
    <property type="entry name" value="ANL_N_sf"/>
</dbReference>
<dbReference type="RefSeq" id="WP_131980215.1">
    <property type="nucleotide sequence ID" value="NZ_SMKL01000009.1"/>
</dbReference>